<evidence type="ECO:0000313" key="3">
    <source>
        <dbReference type="Proteomes" id="UP000054166"/>
    </source>
</evidence>
<reference evidence="2 3" key="1">
    <citation type="submission" date="2014-04" db="EMBL/GenBank/DDBJ databases">
        <authorList>
            <consortium name="DOE Joint Genome Institute"/>
            <person name="Kuo A."/>
            <person name="Tarkka M."/>
            <person name="Buscot F."/>
            <person name="Kohler A."/>
            <person name="Nagy L.G."/>
            <person name="Floudas D."/>
            <person name="Copeland A."/>
            <person name="Barry K.W."/>
            <person name="Cichocki N."/>
            <person name="Veneault-Fourrey C."/>
            <person name="LaButti K."/>
            <person name="Lindquist E.A."/>
            <person name="Lipzen A."/>
            <person name="Lundell T."/>
            <person name="Morin E."/>
            <person name="Murat C."/>
            <person name="Sun H."/>
            <person name="Tunlid A."/>
            <person name="Henrissat B."/>
            <person name="Grigoriev I.V."/>
            <person name="Hibbett D.S."/>
            <person name="Martin F."/>
            <person name="Nordberg H.P."/>
            <person name="Cantor M.N."/>
            <person name="Hua S.X."/>
        </authorList>
    </citation>
    <scope>NUCLEOTIDE SEQUENCE [LARGE SCALE GENOMIC DNA]</scope>
    <source>
        <strain evidence="2 3">F 1598</strain>
    </source>
</reference>
<dbReference type="AlphaFoldDB" id="A0A0C3ETR3"/>
<feature type="compositionally biased region" description="Polar residues" evidence="1">
    <location>
        <begin position="110"/>
        <end position="120"/>
    </location>
</feature>
<evidence type="ECO:0008006" key="4">
    <source>
        <dbReference type="Google" id="ProtNLM"/>
    </source>
</evidence>
<accession>A0A0C3ETR3</accession>
<name>A0A0C3ETR3_PILCF</name>
<dbReference type="Proteomes" id="UP000054166">
    <property type="component" value="Unassembled WGS sequence"/>
</dbReference>
<protein>
    <recommendedName>
        <fullName evidence="4">Protein kinase domain-containing protein</fullName>
    </recommendedName>
</protein>
<feature type="region of interest" description="Disordered" evidence="1">
    <location>
        <begin position="101"/>
        <end position="120"/>
    </location>
</feature>
<dbReference type="InParanoid" id="A0A0C3ETR3"/>
<feature type="non-terminal residue" evidence="2">
    <location>
        <position position="1"/>
    </location>
</feature>
<dbReference type="OrthoDB" id="4062651at2759"/>
<keyword evidence="3" id="KW-1185">Reference proteome</keyword>
<evidence type="ECO:0000313" key="2">
    <source>
        <dbReference type="EMBL" id="KIM71479.1"/>
    </source>
</evidence>
<proteinExistence type="predicted"/>
<sequence>VKSPQRFQIKVGRESKVGQRLGSYWSKHYRDFSPRLIFPTEKMKSISVPAYKKVERLALLVMADLAQHKAYLDPDSMKAGIRKRCLEYLLQFWRERNFRAEDEQKETHPSEPQTLPSTFEPQHDLGELRRTFLHRFPTKSPSALGQPSAIHSLQTSASRKGFCCNRPPSAAAAIPITLLHPIFNEFKADCETHQPTREDNTLALELSNAMSAFFSNEKARQTEFIEVLARHHLHMAPAEIVGTSYCTDADMRCNGFPYIIGELKHEMGSKGAEPVFQSAVYYTSHLRQQKRLNPHSRSLASFCATLGFVGLAFTDRTNIQVLEQPIRLDYHHTDVKLRTMTARYFGALRKATDKLRRYYECDLPKLEALGSAVGSDARLPYYSLYHDLADSVERSTRYSSQPMPDKLIFFGESDGTKVCVKFATRYSRETHIRCASMGIAPTLRGFEALPGGWFMVVMDRIDDVFMPLYTSESSLTFELRNLVLKKTTLLHQAGYVHGDLRDTNLMVRKDGQSGFMLVDFDWAGKIGEVCYPMNVNTDPALGRPAGAYDGEVIKADHDMEMLRKIFEGLRVE</sequence>
<reference evidence="3" key="2">
    <citation type="submission" date="2015-01" db="EMBL/GenBank/DDBJ databases">
        <title>Evolutionary Origins and Diversification of the Mycorrhizal Mutualists.</title>
        <authorList>
            <consortium name="DOE Joint Genome Institute"/>
            <consortium name="Mycorrhizal Genomics Consortium"/>
            <person name="Kohler A."/>
            <person name="Kuo A."/>
            <person name="Nagy L.G."/>
            <person name="Floudas D."/>
            <person name="Copeland A."/>
            <person name="Barry K.W."/>
            <person name="Cichocki N."/>
            <person name="Veneault-Fourrey C."/>
            <person name="LaButti K."/>
            <person name="Lindquist E.A."/>
            <person name="Lipzen A."/>
            <person name="Lundell T."/>
            <person name="Morin E."/>
            <person name="Murat C."/>
            <person name="Riley R."/>
            <person name="Ohm R."/>
            <person name="Sun H."/>
            <person name="Tunlid A."/>
            <person name="Henrissat B."/>
            <person name="Grigoriev I.V."/>
            <person name="Hibbett D.S."/>
            <person name="Martin F."/>
        </authorList>
    </citation>
    <scope>NUCLEOTIDE SEQUENCE [LARGE SCALE GENOMIC DNA]</scope>
    <source>
        <strain evidence="3">F 1598</strain>
    </source>
</reference>
<dbReference type="SUPFAM" id="SSF56112">
    <property type="entry name" value="Protein kinase-like (PK-like)"/>
    <property type="match status" value="1"/>
</dbReference>
<dbReference type="HOGENOM" id="CLU_013871_2_2_1"/>
<evidence type="ECO:0000256" key="1">
    <source>
        <dbReference type="SAM" id="MobiDB-lite"/>
    </source>
</evidence>
<dbReference type="InterPro" id="IPR011009">
    <property type="entry name" value="Kinase-like_dom_sf"/>
</dbReference>
<dbReference type="EMBL" id="KN833303">
    <property type="protein sequence ID" value="KIM71479.1"/>
    <property type="molecule type" value="Genomic_DNA"/>
</dbReference>
<gene>
    <name evidence="2" type="ORF">PILCRDRAFT_93842</name>
</gene>
<organism evidence="2 3">
    <name type="scientific">Piloderma croceum (strain F 1598)</name>
    <dbReference type="NCBI Taxonomy" id="765440"/>
    <lineage>
        <taxon>Eukaryota</taxon>
        <taxon>Fungi</taxon>
        <taxon>Dikarya</taxon>
        <taxon>Basidiomycota</taxon>
        <taxon>Agaricomycotina</taxon>
        <taxon>Agaricomycetes</taxon>
        <taxon>Agaricomycetidae</taxon>
        <taxon>Atheliales</taxon>
        <taxon>Atheliaceae</taxon>
        <taxon>Piloderma</taxon>
    </lineage>
</organism>